<dbReference type="SUPFAM" id="SSF53300">
    <property type="entry name" value="vWA-like"/>
    <property type="match status" value="1"/>
</dbReference>
<evidence type="ECO:0000313" key="4">
    <source>
        <dbReference type="EMBL" id="SFV49968.1"/>
    </source>
</evidence>
<dbReference type="PANTHER" id="PTHR22550:SF14">
    <property type="entry name" value="VWFA DOMAIN-CONTAINING PROTEIN"/>
    <property type="match status" value="1"/>
</dbReference>
<dbReference type="AlphaFoldDB" id="A0A1W1B8Z6"/>
<feature type="region of interest" description="Disordered" evidence="1">
    <location>
        <begin position="429"/>
        <end position="498"/>
    </location>
</feature>
<dbReference type="SUPFAM" id="SSF48452">
    <property type="entry name" value="TPR-like"/>
    <property type="match status" value="1"/>
</dbReference>
<keyword evidence="2" id="KW-0812">Transmembrane</keyword>
<feature type="transmembrane region" description="Helical" evidence="2">
    <location>
        <begin position="265"/>
        <end position="283"/>
    </location>
</feature>
<accession>A0A1W1B8Z6</accession>
<dbReference type="InterPro" id="IPR011990">
    <property type="entry name" value="TPR-like_helical_dom_sf"/>
</dbReference>
<name>A0A1W1B8Z6_9ZZZZ</name>
<dbReference type="Gene3D" id="3.40.50.410">
    <property type="entry name" value="von Willebrand factor, type A domain"/>
    <property type="match status" value="1"/>
</dbReference>
<dbReference type="InterPro" id="IPR036465">
    <property type="entry name" value="vWFA_dom_sf"/>
</dbReference>
<dbReference type="Gene3D" id="1.25.40.10">
    <property type="entry name" value="Tetratricopeptide repeat domain"/>
    <property type="match status" value="1"/>
</dbReference>
<dbReference type="InterPro" id="IPR002035">
    <property type="entry name" value="VWF_A"/>
</dbReference>
<evidence type="ECO:0000256" key="1">
    <source>
        <dbReference type="SAM" id="MobiDB-lite"/>
    </source>
</evidence>
<keyword evidence="2" id="KW-1133">Transmembrane helix</keyword>
<reference evidence="4" key="1">
    <citation type="submission" date="2016-10" db="EMBL/GenBank/DDBJ databases">
        <authorList>
            <person name="de Groot N.N."/>
        </authorList>
    </citation>
    <scope>NUCLEOTIDE SEQUENCE</scope>
</reference>
<dbReference type="InterPro" id="IPR050768">
    <property type="entry name" value="UPF0353/GerABKA_families"/>
</dbReference>
<dbReference type="PROSITE" id="PS50234">
    <property type="entry name" value="VWFA"/>
    <property type="match status" value="1"/>
</dbReference>
<gene>
    <name evidence="4" type="ORF">MNB_SV-8-527</name>
</gene>
<evidence type="ECO:0000259" key="3">
    <source>
        <dbReference type="PROSITE" id="PS50234"/>
    </source>
</evidence>
<dbReference type="InterPro" id="IPR019734">
    <property type="entry name" value="TPR_rpt"/>
</dbReference>
<feature type="domain" description="VWFA" evidence="3">
    <location>
        <begin position="60"/>
        <end position="228"/>
    </location>
</feature>
<organism evidence="4">
    <name type="scientific">hydrothermal vent metagenome</name>
    <dbReference type="NCBI Taxonomy" id="652676"/>
    <lineage>
        <taxon>unclassified sequences</taxon>
        <taxon>metagenomes</taxon>
        <taxon>ecological metagenomes</taxon>
    </lineage>
</organism>
<dbReference type="PANTHER" id="PTHR22550">
    <property type="entry name" value="SPORE GERMINATION PROTEIN"/>
    <property type="match status" value="1"/>
</dbReference>
<sequence length="511" mass="57284">MTFLYPEVLWLLVPLLIFFFKASARTVIRAHSIILILLIFSLARPVKEQTVQTVALEAKDIIIALDASYSMQASDISPTRYEFAKKTINLLLKQNLSDNIMLIAFTTNPLLLSPPTTDHALIQTALKSLNPAFILTKGTSLQRLFKKLLGMQPRHKTLILITDGGEALHAEKLAALLQKADLSLITLATGTAQGATIPLKNGTLLKNKQDDLVISRINPALEDLTSMVQGTYIEAENTPEQTAERITQALDTQTAQQIEKKEHRYWELYPVPLFIALLMFGLLHTSGIKYLLVLFSLFGIQTQAGVLDGYHLHRAYTAYGKGDFNTSYKQLKKIETPSLQSQMALADTYYKQGSYRKALHIYLFLRSHSATVKQQLYYNSANCYAQLGLYDKAKLYYTKTLQLGNDEAAKHNLGLVVFLKEKREHPLGIAHPKAQSSHTGKNLAEDSDKKKKKKKEAQSGSGSGSGGEMQSKKSKKNTQKLLQEEHAQHHPLSSKVYELINKGYIRETQPW</sequence>
<dbReference type="Pfam" id="PF13519">
    <property type="entry name" value="VWA_2"/>
    <property type="match status" value="1"/>
</dbReference>
<dbReference type="SMART" id="SM00327">
    <property type="entry name" value="VWA"/>
    <property type="match status" value="1"/>
</dbReference>
<protein>
    <submittedName>
        <fullName evidence="4">BatB</fullName>
    </submittedName>
</protein>
<evidence type="ECO:0000256" key="2">
    <source>
        <dbReference type="SAM" id="Phobius"/>
    </source>
</evidence>
<proteinExistence type="predicted"/>
<dbReference type="EMBL" id="FPHD01000003">
    <property type="protein sequence ID" value="SFV49968.1"/>
    <property type="molecule type" value="Genomic_DNA"/>
</dbReference>
<keyword evidence="2" id="KW-0472">Membrane</keyword>
<dbReference type="PROSITE" id="PS50005">
    <property type="entry name" value="TPR"/>
    <property type="match status" value="1"/>
</dbReference>